<dbReference type="AlphaFoldDB" id="A0A9E4ZLQ0"/>
<accession>A0A9E4ZLQ0</accession>
<evidence type="ECO:0000313" key="6">
    <source>
        <dbReference type="Proteomes" id="UP001065682"/>
    </source>
</evidence>
<evidence type="ECO:0000256" key="2">
    <source>
        <dbReference type="ARBA" id="ARBA00006472"/>
    </source>
</evidence>
<dbReference type="Gene3D" id="3.30.1360.20">
    <property type="entry name" value="Transcriptional coactivator/pterin dehydratase"/>
    <property type="match status" value="1"/>
</dbReference>
<protein>
    <recommendedName>
        <fullName evidence="3">4a-hydroxytetrahydrobiopterin dehydratase</fullName>
        <ecNumber evidence="3">4.2.1.96</ecNumber>
    </recommendedName>
</protein>
<dbReference type="RefSeq" id="WP_261596192.1">
    <property type="nucleotide sequence ID" value="NZ_VHLL01000001.1"/>
</dbReference>
<evidence type="ECO:0000313" key="5">
    <source>
        <dbReference type="EMBL" id="MCT8336141.1"/>
    </source>
</evidence>
<dbReference type="Pfam" id="PF01329">
    <property type="entry name" value="Pterin_4a"/>
    <property type="match status" value="1"/>
</dbReference>
<reference evidence="5" key="1">
    <citation type="submission" date="2019-06" db="EMBL/GenBank/DDBJ databases">
        <title>Methanoculleus strain from Tamsui River, Taipei, Taiwan.</title>
        <authorList>
            <person name="You Y.-T."/>
            <person name="Chen S.-C."/>
            <person name="Lai S.-J."/>
            <person name="Lee Y.-C."/>
            <person name="Lai M.-C."/>
        </authorList>
    </citation>
    <scope>NUCLEOTIDE SEQUENCE</scope>
    <source>
        <strain evidence="5">Afa-1</strain>
    </source>
</reference>
<organism evidence="5 6">
    <name type="scientific">Methanoculleus formosensis</name>
    <dbReference type="NCBI Taxonomy" id="2590886"/>
    <lineage>
        <taxon>Archaea</taxon>
        <taxon>Methanobacteriati</taxon>
        <taxon>Methanobacteriota</taxon>
        <taxon>Stenosarchaea group</taxon>
        <taxon>Methanomicrobia</taxon>
        <taxon>Methanomicrobiales</taxon>
        <taxon>Methanomicrobiaceae</taxon>
        <taxon>Methanoculleus</taxon>
    </lineage>
</organism>
<dbReference type="InterPro" id="IPR050376">
    <property type="entry name" value="Pterin-4-alpha-carb_dehyd"/>
</dbReference>
<dbReference type="EC" id="4.2.1.96" evidence="3"/>
<dbReference type="PANTHER" id="PTHR42805:SF1">
    <property type="entry name" value="PTERIN-4-ALPHA-CARBINOLAMINE DEHYDRATASE-RELATED"/>
    <property type="match status" value="1"/>
</dbReference>
<evidence type="ECO:0000256" key="3">
    <source>
        <dbReference type="ARBA" id="ARBA00013252"/>
    </source>
</evidence>
<sequence length="115" mass="12721">MDLSSEAIVPDVADTAPLNRREIADLLPGVPDWSLEDGRLTARFACKGFDEAVAFLNEIAAFAAREDHPPDLGIHAARFVDVAWYTYAIGGLSRNDFVMAARLSEWLRYRQGALL</sequence>
<dbReference type="SUPFAM" id="SSF55248">
    <property type="entry name" value="PCD-like"/>
    <property type="match status" value="1"/>
</dbReference>
<keyword evidence="6" id="KW-1185">Reference proteome</keyword>
<proteinExistence type="inferred from homology"/>
<name>A0A9E4ZLQ0_9EURY</name>
<evidence type="ECO:0000256" key="1">
    <source>
        <dbReference type="ARBA" id="ARBA00001554"/>
    </source>
</evidence>
<comment type="caution">
    <text evidence="5">The sequence shown here is derived from an EMBL/GenBank/DDBJ whole genome shotgun (WGS) entry which is preliminary data.</text>
</comment>
<comment type="catalytic activity">
    <reaction evidence="1">
        <text>(4aS,6R)-4a-hydroxy-L-erythro-5,6,7,8-tetrahydrobiopterin = (6R)-L-erythro-6,7-dihydrobiopterin + H2O</text>
        <dbReference type="Rhea" id="RHEA:11920"/>
        <dbReference type="ChEBI" id="CHEBI:15377"/>
        <dbReference type="ChEBI" id="CHEBI:15642"/>
        <dbReference type="ChEBI" id="CHEBI:43120"/>
        <dbReference type="EC" id="4.2.1.96"/>
    </reaction>
</comment>
<comment type="similarity">
    <text evidence="2">Belongs to the pterin-4-alpha-carbinolamine dehydratase family.</text>
</comment>
<evidence type="ECO:0000256" key="4">
    <source>
        <dbReference type="ARBA" id="ARBA00023239"/>
    </source>
</evidence>
<dbReference type="Proteomes" id="UP001065682">
    <property type="component" value="Unassembled WGS sequence"/>
</dbReference>
<keyword evidence="4" id="KW-0456">Lyase</keyword>
<gene>
    <name evidence="5" type="ORF">FKB36_01155</name>
</gene>
<dbReference type="PANTHER" id="PTHR42805">
    <property type="entry name" value="PTERIN-4-ALPHA-CARBINOLAMINE DEHYDRATASE-RELATED"/>
    <property type="match status" value="1"/>
</dbReference>
<dbReference type="GO" id="GO:0006729">
    <property type="term" value="P:tetrahydrobiopterin biosynthetic process"/>
    <property type="evidence" value="ECO:0007669"/>
    <property type="project" value="InterPro"/>
</dbReference>
<dbReference type="InterPro" id="IPR036428">
    <property type="entry name" value="PCD_sf"/>
</dbReference>
<dbReference type="InterPro" id="IPR001533">
    <property type="entry name" value="Pterin_deHydtase"/>
</dbReference>
<dbReference type="GO" id="GO:0008124">
    <property type="term" value="F:4-alpha-hydroxytetrahydrobiopterin dehydratase activity"/>
    <property type="evidence" value="ECO:0007669"/>
    <property type="project" value="UniProtKB-EC"/>
</dbReference>
<dbReference type="EMBL" id="VHLL01000001">
    <property type="protein sequence ID" value="MCT8336141.1"/>
    <property type="molecule type" value="Genomic_DNA"/>
</dbReference>